<dbReference type="InterPro" id="IPR002104">
    <property type="entry name" value="Integrase_catalytic"/>
</dbReference>
<dbReference type="InterPro" id="IPR013762">
    <property type="entry name" value="Integrase-like_cat_sf"/>
</dbReference>
<dbReference type="eggNOG" id="COG0582">
    <property type="taxonomic scope" value="Bacteria"/>
</dbReference>
<protein>
    <submittedName>
        <fullName evidence="3">Phage integrase family protein</fullName>
    </submittedName>
</protein>
<dbReference type="KEGG" id="pna:Pnap_4379"/>
<accession>A1VJX0</accession>
<dbReference type="STRING" id="365044.Pnap_0629"/>
<feature type="domain" description="Tyr recombinase" evidence="2">
    <location>
        <begin position="169"/>
        <end position="426"/>
    </location>
</feature>
<dbReference type="Proteomes" id="UP000000644">
    <property type="component" value="Chromosome"/>
</dbReference>
<dbReference type="GO" id="GO:0003677">
    <property type="term" value="F:DNA binding"/>
    <property type="evidence" value="ECO:0007669"/>
    <property type="project" value="InterPro"/>
</dbReference>
<sequence>MVIVGEQPFLQLLAFFRERGLSLSAERAYAQAIGRFIEWLSVRTEEFWPQENRGLIYTAFAHDLLFGSYCDGEDALGLNWTATSQKNVARLTRCLVEFSDWLTLRHGRPALNPMQEGVTYSDQLIFWRQWNKQKSRALLAHVKSRSQKVPRSEISRRSSLPGRRNTLLQETKAFPVEHIDALLWTGFINPGKQNAAELWVKFNLRDILITLLCLYGGCRESEPMHLWVDDVFVDPDDPELALVLVHEPHDGMIYYVDPLTGTKRKTNRTDYLQRFCGGKRPLTMETGRRHSGWKGNLMTHRDRNAFQVFWIDRNAGRVFLRLWRLYLEYVRPLALQTPWAFLTRDAQPLGAEAYSDSFVAAVRRIGLTPSKWSGTSTQAMRHRYGQWLNELGIGEKEGQVAMHHRNVKSQEVYRQLGVAKVAAAMGDGQALSLPSFEGLT</sequence>
<name>A1VJX0_POLNA</name>
<dbReference type="HOGENOM" id="CLU_042658_0_0_4"/>
<dbReference type="SUPFAM" id="SSF56349">
    <property type="entry name" value="DNA breaking-rejoining enzymes"/>
    <property type="match status" value="1"/>
</dbReference>
<evidence type="ECO:0000313" key="5">
    <source>
        <dbReference type="Proteomes" id="UP000000644"/>
    </source>
</evidence>
<evidence type="ECO:0000313" key="4">
    <source>
        <dbReference type="EMBL" id="ABM39657.1"/>
    </source>
</evidence>
<dbReference type="Gene3D" id="1.10.443.10">
    <property type="entry name" value="Intergrase catalytic core"/>
    <property type="match status" value="1"/>
</dbReference>
<keyword evidence="1" id="KW-0233">DNA recombination</keyword>
<proteinExistence type="predicted"/>
<dbReference type="KEGG" id="pna:Pnap_0629"/>
<dbReference type="GO" id="GO:0015074">
    <property type="term" value="P:DNA integration"/>
    <property type="evidence" value="ECO:0007669"/>
    <property type="project" value="InterPro"/>
</dbReference>
<evidence type="ECO:0000256" key="1">
    <source>
        <dbReference type="ARBA" id="ARBA00023172"/>
    </source>
</evidence>
<geneLocation type="plasmid" evidence="4 5">
    <name>pPNAP01</name>
</geneLocation>
<dbReference type="PROSITE" id="PS51898">
    <property type="entry name" value="TYR_RECOMBINASE"/>
    <property type="match status" value="1"/>
</dbReference>
<dbReference type="GO" id="GO:0006310">
    <property type="term" value="P:DNA recombination"/>
    <property type="evidence" value="ECO:0007669"/>
    <property type="project" value="UniProtKB-KW"/>
</dbReference>
<dbReference type="EMBL" id="CP000530">
    <property type="protein sequence ID" value="ABM39657.1"/>
    <property type="molecule type" value="Genomic_DNA"/>
</dbReference>
<keyword evidence="4" id="KW-0614">Plasmid</keyword>
<keyword evidence="5" id="KW-1185">Reference proteome</keyword>
<dbReference type="NCBIfam" id="NF040693">
    <property type="entry name" value="recomb_GmtY"/>
    <property type="match status" value="1"/>
</dbReference>
<organism evidence="3 5">
    <name type="scientific">Polaromonas naphthalenivorans (strain CJ2)</name>
    <dbReference type="NCBI Taxonomy" id="365044"/>
    <lineage>
        <taxon>Bacteria</taxon>
        <taxon>Pseudomonadati</taxon>
        <taxon>Pseudomonadota</taxon>
        <taxon>Betaproteobacteria</taxon>
        <taxon>Burkholderiales</taxon>
        <taxon>Comamonadaceae</taxon>
        <taxon>Polaromonas</taxon>
    </lineage>
</organism>
<reference evidence="3" key="1">
    <citation type="submission" date="2006-12" db="EMBL/GenBank/DDBJ databases">
        <title>Complete sequence of Chromosome1 of Polaromonas naphthalenivorans CJ2.</title>
        <authorList>
            <consortium name="US DOE Joint Genome Institute"/>
            <person name="Copeland A."/>
            <person name="Lucas S."/>
            <person name="Lapidus A."/>
            <person name="Barry K."/>
            <person name="Detter J.C."/>
            <person name="Glavina del Rio T."/>
            <person name="Hammon N."/>
            <person name="Israni S."/>
            <person name="Dalin E."/>
            <person name="Tice H."/>
            <person name="Pitluck S."/>
            <person name="Sims D.R."/>
            <person name="Brettin T."/>
            <person name="Bruce D."/>
            <person name="Han C."/>
            <person name="Tapia R."/>
            <person name="Brainard J."/>
            <person name="Schmutz J."/>
            <person name="Larimer F."/>
            <person name="Land M."/>
            <person name="Hauser L."/>
            <person name="Kyrpides N."/>
            <person name="Kim E."/>
            <person name="Madsen E.L."/>
            <person name="Richardson P."/>
        </authorList>
    </citation>
    <scope>NUCLEOTIDE SEQUENCE</scope>
    <source>
        <strain evidence="3">CJ2</strain>
    </source>
</reference>
<evidence type="ECO:0000259" key="2">
    <source>
        <dbReference type="PROSITE" id="PS51898"/>
    </source>
</evidence>
<evidence type="ECO:0000313" key="3">
    <source>
        <dbReference type="EMBL" id="ABM35948.1"/>
    </source>
</evidence>
<dbReference type="AlphaFoldDB" id="A1VJX0"/>
<dbReference type="Proteomes" id="UP000000644">
    <property type="component" value="Plasmid pPNAP01"/>
</dbReference>
<dbReference type="InterPro" id="IPR011010">
    <property type="entry name" value="DNA_brk_join_enz"/>
</dbReference>
<reference evidence="5" key="3">
    <citation type="journal article" date="2009" name="Environ. Microbiol.">
        <title>The genome of Polaromonas naphthalenivorans strain CJ2, isolated from coal tar-contaminated sediment, reveals physiological and metabolic versatility and evolution through extensive horizontal gene transfer.</title>
        <authorList>
            <person name="Yagi J.M."/>
            <person name="Sims D."/>
            <person name="Brettin T."/>
            <person name="Bruce D."/>
            <person name="Madsen E.L."/>
        </authorList>
    </citation>
    <scope>NUCLEOTIDE SEQUENCE [LARGE SCALE GENOMIC DNA]</scope>
    <source>
        <strain evidence="5">CJ2</strain>
        <plasmid evidence="5">Plasmid pPNAP01</plasmid>
    </source>
</reference>
<dbReference type="EMBL" id="CP000529">
    <property type="protein sequence ID" value="ABM35948.1"/>
    <property type="molecule type" value="Genomic_DNA"/>
</dbReference>
<reference evidence="4" key="2">
    <citation type="submission" date="2006-12" db="EMBL/GenBank/DDBJ databases">
        <title>Complete sequence of plasmid pPNAP01 of Polaromonas naphthalenivorans CJ2.</title>
        <authorList>
            <consortium name="US DOE Joint Genome Institute"/>
            <person name="Copeland A."/>
            <person name="Lucas S."/>
            <person name="Lapidus A."/>
            <person name="Barry K."/>
            <person name="Detter J.C."/>
            <person name="Glavina del Rio T."/>
            <person name="Hammon N."/>
            <person name="Israni S."/>
            <person name="Dalin E."/>
            <person name="Tice H."/>
            <person name="Pitluck S."/>
            <person name="Sims D.R."/>
            <person name="Brettin T."/>
            <person name="Bruce D."/>
            <person name="Han C."/>
            <person name="Tapia R."/>
            <person name="Brainard J."/>
            <person name="Schmutz J."/>
            <person name="Larimer F."/>
            <person name="Land M."/>
            <person name="Hauser L."/>
            <person name="Kyrpides N."/>
            <person name="Kim E."/>
            <person name="Madsen E.L."/>
            <person name="Richardson P."/>
        </authorList>
    </citation>
    <scope>NUCLEOTIDE SEQUENCE [LARGE SCALE GENOMIC DNA]</scope>
    <source>
        <plasmid evidence="4">CJ2</plasmid>
        <plasmid evidence="4">pPNAP01</plasmid>
    </source>
</reference>
<gene>
    <name evidence="3" type="ordered locus">Pnap_0629</name>
    <name evidence="4" type="ordered locus">Pnap_4379</name>
</gene>